<evidence type="ECO:0000313" key="4">
    <source>
        <dbReference type="Proteomes" id="UP000050836"/>
    </source>
</evidence>
<evidence type="ECO:0000313" key="3">
    <source>
        <dbReference type="EMBL" id="KRG39406.1"/>
    </source>
</evidence>
<feature type="region of interest" description="Disordered" evidence="1">
    <location>
        <begin position="17"/>
        <end position="37"/>
    </location>
</feature>
<keyword evidence="2" id="KW-0732">Signal</keyword>
<dbReference type="Gene3D" id="2.60.120.380">
    <property type="match status" value="3"/>
</dbReference>
<name>A0A0R0ABX1_9GAMM</name>
<protein>
    <recommendedName>
        <fullName evidence="5">ABC transporter substrate-binding protein</fullName>
    </recommendedName>
</protein>
<gene>
    <name evidence="3" type="ORF">ARC78_01420</name>
</gene>
<evidence type="ECO:0000256" key="2">
    <source>
        <dbReference type="SAM" id="SignalP"/>
    </source>
</evidence>
<comment type="caution">
    <text evidence="3">The sequence shown here is derived from an EMBL/GenBank/DDBJ whole genome shotgun (WGS) entry which is preliminary data.</text>
</comment>
<proteinExistence type="predicted"/>
<dbReference type="EMBL" id="LLXS01000045">
    <property type="protein sequence ID" value="KRG39406.1"/>
    <property type="molecule type" value="Genomic_DNA"/>
</dbReference>
<evidence type="ECO:0008006" key="5">
    <source>
        <dbReference type="Google" id="ProtNLM"/>
    </source>
</evidence>
<feature type="signal peptide" evidence="2">
    <location>
        <begin position="1"/>
        <end position="16"/>
    </location>
</feature>
<keyword evidence="4" id="KW-1185">Reference proteome</keyword>
<organism evidence="3 4">
    <name type="scientific">Stenotrophomonas pictorum JCM 9942</name>
    <dbReference type="NCBI Taxonomy" id="1236960"/>
    <lineage>
        <taxon>Bacteria</taxon>
        <taxon>Pseudomonadati</taxon>
        <taxon>Pseudomonadota</taxon>
        <taxon>Gammaproteobacteria</taxon>
        <taxon>Lysobacterales</taxon>
        <taxon>Lysobacteraceae</taxon>
        <taxon>Stenotrophomonas</taxon>
    </lineage>
</organism>
<reference evidence="3 4" key="1">
    <citation type="submission" date="2015-10" db="EMBL/GenBank/DDBJ databases">
        <title>Genome sequencing and analysis of members of genus Stenotrophomonas.</title>
        <authorList>
            <person name="Patil P.P."/>
            <person name="Midha S."/>
            <person name="Patil P.B."/>
        </authorList>
    </citation>
    <scope>NUCLEOTIDE SEQUENCE [LARGE SCALE GENOMIC DNA]</scope>
    <source>
        <strain evidence="3 4">JCM 9942</strain>
    </source>
</reference>
<dbReference type="AlphaFoldDB" id="A0A0R0ABX1"/>
<accession>A0A0R0ABX1</accession>
<evidence type="ECO:0000256" key="1">
    <source>
        <dbReference type="SAM" id="MobiDB-lite"/>
    </source>
</evidence>
<dbReference type="Proteomes" id="UP000050836">
    <property type="component" value="Unassembled WGS sequence"/>
</dbReference>
<sequence>MLSLAIATAMSSPVHAAPSARPLASKGDVSGEITSTSPINYSDGTRSQLFSLQLGAGQAVSLKLQGALNGALSVFHRDVLVARSESDDRGNAALSVRADKAGPYLVAVSGADSRAFGPFQLSAKPIVAYDGKPLTAGRRITDWLENGSKTYTLEVDQAGLYTLDLESSEFDSRMELSGNGVNLEDDDGGNQLNSRLVAPLQPGRYTVTASGFSQASGALYLGVERADFPEGLVFADGSALPVDGMASGFVSADETRSFTFNLADRRRVQFDASSRELDTVLTVQGGDITLSDDDGGGGVNSRLSQVLDPGEYTVSVRSVNGRGGIFQLASSTAPAPDGPIRPQLAIGRETQGQLRPGNRDLYTLEIPRKGTYVISMTGTSGLDGLITLMRDGEEVAQQDDSDTSLDPSLEIELDAGRYVLLAHSFDSRASGGYRLLVRRK</sequence>
<feature type="chain" id="PRO_5006390551" description="ABC transporter substrate-binding protein" evidence="2">
    <location>
        <begin position="17"/>
        <end position="440"/>
    </location>
</feature>
<dbReference type="SUPFAM" id="SSF89260">
    <property type="entry name" value="Collagen-binding domain"/>
    <property type="match status" value="1"/>
</dbReference>